<keyword evidence="21" id="KW-1185">Reference proteome</keyword>
<keyword evidence="9 16" id="KW-1133">Transmembrane helix</keyword>
<evidence type="ECO:0000256" key="15">
    <source>
        <dbReference type="SAM" id="MobiDB-lite"/>
    </source>
</evidence>
<feature type="transmembrane region" description="Helical" evidence="16">
    <location>
        <begin position="96"/>
        <end position="119"/>
    </location>
</feature>
<organism evidence="20 21">
    <name type="scientific">Psophocarpus tetragonolobus</name>
    <name type="common">Winged bean</name>
    <name type="synonym">Dolichos tetragonolobus</name>
    <dbReference type="NCBI Taxonomy" id="3891"/>
    <lineage>
        <taxon>Eukaryota</taxon>
        <taxon>Viridiplantae</taxon>
        <taxon>Streptophyta</taxon>
        <taxon>Embryophyta</taxon>
        <taxon>Tracheophyta</taxon>
        <taxon>Spermatophyta</taxon>
        <taxon>Magnoliopsida</taxon>
        <taxon>eudicotyledons</taxon>
        <taxon>Gunneridae</taxon>
        <taxon>Pentapetalae</taxon>
        <taxon>rosids</taxon>
        <taxon>fabids</taxon>
        <taxon>Fabales</taxon>
        <taxon>Fabaceae</taxon>
        <taxon>Papilionoideae</taxon>
        <taxon>50 kb inversion clade</taxon>
        <taxon>NPAAA clade</taxon>
        <taxon>indigoferoid/millettioid clade</taxon>
        <taxon>Phaseoleae</taxon>
        <taxon>Psophocarpus</taxon>
    </lineage>
</organism>
<name>A0AAN9XKQ5_PSOTE</name>
<accession>A0AAN9XKQ5</accession>
<evidence type="ECO:0000256" key="12">
    <source>
        <dbReference type="PIRNR" id="PIRNR028937"/>
    </source>
</evidence>
<feature type="domain" description="FAD-dependent oxidoreductase 2 FAD-binding" evidence="18">
    <location>
        <begin position="241"/>
        <end position="274"/>
    </location>
</feature>
<keyword evidence="11 12" id="KW-0472">Membrane</keyword>
<feature type="region of interest" description="Disordered" evidence="15">
    <location>
        <begin position="1"/>
        <end position="22"/>
    </location>
</feature>
<evidence type="ECO:0000256" key="9">
    <source>
        <dbReference type="ARBA" id="ARBA00022989"/>
    </source>
</evidence>
<feature type="domain" description="Glucose-methanol-choline oxidoreductase C-terminal" evidence="19">
    <location>
        <begin position="601"/>
        <end position="732"/>
    </location>
</feature>
<dbReference type="InterPro" id="IPR007867">
    <property type="entry name" value="GMC_OxRtase_C"/>
</dbReference>
<dbReference type="GO" id="GO:0050660">
    <property type="term" value="F:flavin adenine dinucleotide binding"/>
    <property type="evidence" value="ECO:0007669"/>
    <property type="project" value="InterPro"/>
</dbReference>
<dbReference type="Pfam" id="PF00732">
    <property type="entry name" value="GMC_oxred_N"/>
    <property type="match status" value="1"/>
</dbReference>
<keyword evidence="6" id="KW-0285">Flavoprotein</keyword>
<dbReference type="Proteomes" id="UP001386955">
    <property type="component" value="Unassembled WGS sequence"/>
</dbReference>
<sequence>MERRENCHPLLRGGRKRQEKGYNHGLSTTQMHVLAAICDTLFPSLPFNSLNNNNNNQTSPPQPLLDFYNTSASQVPFPDEAAELMYKRMVPEALSLVSWVLWMLSFRLGTLLICGRLCLDRKWPFILKFSEISLEKREEILRNWTREKSWVPLRILFVLIKLFFFYTFFSRSDINGHNPAWEAIGYRVDRKEKLMRKERPLEKGLIETMNETDSTIIQSLTEKGLEVIEDKRQKLYKVKCDVVIVGSGCGGGVAAAVLANAGHKVIVLEKGNYFVANDYSSLEGPSMDELYESGGIMPSVDGKMMILAGSTVGGGSAINWSACIRTPDSILREWSQKYKIPLFASPDYQSAMDSVCRRIGVTDKCMKESFQNQILIQGCQNIGLKVESVNINSSADHYCGSCCYGCRTADKKGTDTTWLVDAVSNGAVILTGCKAEKFILEDGKVGVKKNKCLGVIAAATWKSKVTKKLQIESKVTISACGSLSTPPLMISSGLKNPNIGRNLHLHPVQFAWGYFPEEMTNFSGNNYEGGIITSIHKVFAEDSTPRFIIETPALGPGSFSALVPWLSGHDMKDRMVKYARTANIFALIRDHGSGEVKAEGRVTYRLDQVDKENLRVGLRKALRILVAAGAVEVGTYRSDGQRIKSKGIKEEDLEEFLDTVTIVGGPGSRNELWTIFTTAHQMTSCRMGANEEEGAVDENGESWEAKGLYVCDGSVLPSAIGVNPMVTIQSTAYCIATKIAESLAKQKSKHE</sequence>
<evidence type="ECO:0000256" key="8">
    <source>
        <dbReference type="ARBA" id="ARBA00022827"/>
    </source>
</evidence>
<evidence type="ECO:0000256" key="2">
    <source>
        <dbReference type="ARBA" id="ARBA00003842"/>
    </source>
</evidence>
<evidence type="ECO:0000256" key="11">
    <source>
        <dbReference type="ARBA" id="ARBA00023136"/>
    </source>
</evidence>
<evidence type="ECO:0000256" key="3">
    <source>
        <dbReference type="ARBA" id="ARBA00004370"/>
    </source>
</evidence>
<dbReference type="PANTHER" id="PTHR46056:SF12">
    <property type="entry name" value="LONG-CHAIN-ALCOHOL OXIDASE"/>
    <property type="match status" value="1"/>
</dbReference>
<comment type="subcellular location">
    <subcellularLocation>
        <location evidence="3 12">Membrane</location>
    </subcellularLocation>
</comment>
<dbReference type="EC" id="1.1.3.20" evidence="5 12"/>
<comment type="function">
    <text evidence="2 12">Long-chain fatty alcohol oxidase involved in the omega-oxidation pathway of lipid degradation.</text>
</comment>
<evidence type="ECO:0000259" key="19">
    <source>
        <dbReference type="Pfam" id="PF05199"/>
    </source>
</evidence>
<dbReference type="InterPro" id="IPR036188">
    <property type="entry name" value="FAD/NAD-bd_sf"/>
</dbReference>
<evidence type="ECO:0000259" key="18">
    <source>
        <dbReference type="Pfam" id="PF00890"/>
    </source>
</evidence>
<dbReference type="EMBL" id="JAYMYS010000004">
    <property type="protein sequence ID" value="KAK7396447.1"/>
    <property type="molecule type" value="Genomic_DNA"/>
</dbReference>
<evidence type="ECO:0000256" key="13">
    <source>
        <dbReference type="PIRSR" id="PIRSR028937-1"/>
    </source>
</evidence>
<dbReference type="PANTHER" id="PTHR46056">
    <property type="entry name" value="LONG-CHAIN-ALCOHOL OXIDASE"/>
    <property type="match status" value="1"/>
</dbReference>
<dbReference type="InterPro" id="IPR000172">
    <property type="entry name" value="GMC_OxRdtase_N"/>
</dbReference>
<comment type="similarity">
    <text evidence="4 12">Belongs to the GMC oxidoreductase family.</text>
</comment>
<comment type="caution">
    <text evidence="20">The sequence shown here is derived from an EMBL/GenBank/DDBJ whole genome shotgun (WGS) entry which is preliminary data.</text>
</comment>
<evidence type="ECO:0000256" key="5">
    <source>
        <dbReference type="ARBA" id="ARBA00013125"/>
    </source>
</evidence>
<evidence type="ECO:0000256" key="7">
    <source>
        <dbReference type="ARBA" id="ARBA00022692"/>
    </source>
</evidence>
<evidence type="ECO:0000256" key="10">
    <source>
        <dbReference type="ARBA" id="ARBA00023002"/>
    </source>
</evidence>
<feature type="domain" description="Glucose-methanol-choline oxidoreductase N-terminal" evidence="17">
    <location>
        <begin position="287"/>
        <end position="508"/>
    </location>
</feature>
<comment type="catalytic activity">
    <reaction evidence="1 12">
        <text>a long-chain primary fatty alcohol + O2 = a long-chain fatty aldehyde + H2O2</text>
        <dbReference type="Rhea" id="RHEA:22756"/>
        <dbReference type="ChEBI" id="CHEBI:15379"/>
        <dbReference type="ChEBI" id="CHEBI:16240"/>
        <dbReference type="ChEBI" id="CHEBI:17176"/>
        <dbReference type="ChEBI" id="CHEBI:77396"/>
        <dbReference type="EC" id="1.1.3.20"/>
    </reaction>
</comment>
<dbReference type="Pfam" id="PF05199">
    <property type="entry name" value="GMC_oxred_C"/>
    <property type="match status" value="1"/>
</dbReference>
<feature type="active site" description="Proton acceptor" evidence="13">
    <location>
        <position position="680"/>
    </location>
</feature>
<dbReference type="Pfam" id="PF00890">
    <property type="entry name" value="FAD_binding_2"/>
    <property type="match status" value="1"/>
</dbReference>
<feature type="transmembrane region" description="Helical" evidence="16">
    <location>
        <begin position="151"/>
        <end position="169"/>
    </location>
</feature>
<evidence type="ECO:0000256" key="1">
    <source>
        <dbReference type="ARBA" id="ARBA00000920"/>
    </source>
</evidence>
<dbReference type="GO" id="GO:0016020">
    <property type="term" value="C:membrane"/>
    <property type="evidence" value="ECO:0007669"/>
    <property type="project" value="UniProtKB-SubCell"/>
</dbReference>
<dbReference type="GO" id="GO:0046577">
    <property type="term" value="F:long-chain-alcohol oxidase activity"/>
    <property type="evidence" value="ECO:0007669"/>
    <property type="project" value="UniProtKB-EC"/>
</dbReference>
<dbReference type="SUPFAM" id="SSF51905">
    <property type="entry name" value="FAD/NAD(P)-binding domain"/>
    <property type="match status" value="1"/>
</dbReference>
<feature type="binding site" evidence="14">
    <location>
        <begin position="240"/>
        <end position="255"/>
    </location>
    <ligand>
        <name>FAD</name>
        <dbReference type="ChEBI" id="CHEBI:57692"/>
    </ligand>
</feature>
<gene>
    <name evidence="20" type="ORF">VNO78_17463</name>
</gene>
<evidence type="ECO:0000259" key="17">
    <source>
        <dbReference type="Pfam" id="PF00732"/>
    </source>
</evidence>
<dbReference type="InterPro" id="IPR012400">
    <property type="entry name" value="Long_Oxdase"/>
</dbReference>
<protein>
    <recommendedName>
        <fullName evidence="5 12">Long-chain-alcohol oxidase</fullName>
        <ecNumber evidence="5 12">1.1.3.20</ecNumber>
    </recommendedName>
</protein>
<dbReference type="Gene3D" id="3.50.50.60">
    <property type="entry name" value="FAD/NAD(P)-binding domain"/>
    <property type="match status" value="2"/>
</dbReference>
<evidence type="ECO:0000313" key="20">
    <source>
        <dbReference type="EMBL" id="KAK7396447.1"/>
    </source>
</evidence>
<keyword evidence="10 12" id="KW-0560">Oxidoreductase</keyword>
<evidence type="ECO:0000256" key="6">
    <source>
        <dbReference type="ARBA" id="ARBA00022630"/>
    </source>
</evidence>
<evidence type="ECO:0000256" key="16">
    <source>
        <dbReference type="SAM" id="Phobius"/>
    </source>
</evidence>
<keyword evidence="7 16" id="KW-0812">Transmembrane</keyword>
<proteinExistence type="inferred from homology"/>
<dbReference type="PIRSF" id="PIRSF028937">
    <property type="entry name" value="Lg_Ch_AO"/>
    <property type="match status" value="1"/>
</dbReference>
<keyword evidence="8 14" id="KW-0274">FAD</keyword>
<dbReference type="AlphaFoldDB" id="A0AAN9XKQ5"/>
<reference evidence="20 21" key="1">
    <citation type="submission" date="2024-01" db="EMBL/GenBank/DDBJ databases">
        <title>The genomes of 5 underutilized Papilionoideae crops provide insights into root nodulation and disease resistanc.</title>
        <authorList>
            <person name="Jiang F."/>
        </authorList>
    </citation>
    <scope>NUCLEOTIDE SEQUENCE [LARGE SCALE GENOMIC DNA]</scope>
    <source>
        <strain evidence="20">DUOXIRENSHENG_FW03</strain>
        <tissue evidence="20">Leaves</tissue>
    </source>
</reference>
<evidence type="ECO:0000256" key="4">
    <source>
        <dbReference type="ARBA" id="ARBA00010790"/>
    </source>
</evidence>
<feature type="transmembrane region" description="Helical" evidence="16">
    <location>
        <begin position="21"/>
        <end position="42"/>
    </location>
</feature>
<evidence type="ECO:0000256" key="14">
    <source>
        <dbReference type="PIRSR" id="PIRSR028937-2"/>
    </source>
</evidence>
<dbReference type="InterPro" id="IPR003953">
    <property type="entry name" value="FAD-dep_OxRdtase_2_FAD-bd"/>
</dbReference>
<evidence type="ECO:0000313" key="21">
    <source>
        <dbReference type="Proteomes" id="UP001386955"/>
    </source>
</evidence>